<feature type="compositionally biased region" description="Low complexity" evidence="1">
    <location>
        <begin position="109"/>
        <end position="125"/>
    </location>
</feature>
<sequence length="266" mass="29134">MSALVGEQQHDELMNALSSLHVGGKYSDLTVKCNTRSWQVHRAILCSRSDFFDGACGGQFVEAKSRVIDLSDDDEEASARFPSTADIPTHRVTLPAACDPLFAVASAHAPPSPRSSVVSPTHRSPSPVPASIKVRTTGPTLPTRSRSETASESDEYDEYETDQSHLLAHTRVYSLADKYNIPALKSLAQTKLEVAMACFYDSPEFADAVEEVYSSTVDSDRGLRNIVIQAFRTHPELVHTQDVYAVIKSTPTLALDLWKTERGLPV</sequence>
<dbReference type="Gene3D" id="3.30.710.10">
    <property type="entry name" value="Potassium Channel Kv1.1, Chain A"/>
    <property type="match status" value="1"/>
</dbReference>
<accession>A0A2K1QZ41</accession>
<dbReference type="Proteomes" id="UP000243797">
    <property type="component" value="Unassembled WGS sequence"/>
</dbReference>
<dbReference type="OrthoDB" id="6359816at2759"/>
<evidence type="ECO:0000259" key="2">
    <source>
        <dbReference type="PROSITE" id="PS50097"/>
    </source>
</evidence>
<protein>
    <recommendedName>
        <fullName evidence="2">BTB domain-containing protein</fullName>
    </recommendedName>
</protein>
<proteinExistence type="predicted"/>
<dbReference type="PANTHER" id="PTHR47843">
    <property type="entry name" value="BTB DOMAIN-CONTAINING PROTEIN-RELATED"/>
    <property type="match status" value="1"/>
</dbReference>
<reference evidence="3 4" key="1">
    <citation type="submission" date="2017-06" db="EMBL/GenBank/DDBJ databases">
        <title>Draft genome sequence of a variant of Elsinoe murrayae.</title>
        <authorList>
            <person name="Cheng Q."/>
        </authorList>
    </citation>
    <scope>NUCLEOTIDE SEQUENCE [LARGE SCALE GENOMIC DNA]</scope>
    <source>
        <strain evidence="3 4">CQ-2017a</strain>
    </source>
</reference>
<dbReference type="STRING" id="2082308.A0A2K1QZ41"/>
<dbReference type="InParanoid" id="A0A2K1QZ41"/>
<dbReference type="InterPro" id="IPR000210">
    <property type="entry name" value="BTB/POZ_dom"/>
</dbReference>
<comment type="caution">
    <text evidence="3">The sequence shown here is derived from an EMBL/GenBank/DDBJ whole genome shotgun (WGS) entry which is preliminary data.</text>
</comment>
<dbReference type="AlphaFoldDB" id="A0A2K1QZ41"/>
<evidence type="ECO:0000313" key="4">
    <source>
        <dbReference type="Proteomes" id="UP000243797"/>
    </source>
</evidence>
<dbReference type="InterPro" id="IPR011333">
    <property type="entry name" value="SKP1/BTB/POZ_sf"/>
</dbReference>
<dbReference type="PROSITE" id="PS50097">
    <property type="entry name" value="BTB"/>
    <property type="match status" value="1"/>
</dbReference>
<dbReference type="SUPFAM" id="SSF54695">
    <property type="entry name" value="POZ domain"/>
    <property type="match status" value="1"/>
</dbReference>
<keyword evidence="4" id="KW-1185">Reference proteome</keyword>
<feature type="domain" description="BTB" evidence="2">
    <location>
        <begin position="27"/>
        <end position="91"/>
    </location>
</feature>
<name>A0A2K1QZ41_9PEZI</name>
<dbReference type="EMBL" id="NKHZ01000025">
    <property type="protein sequence ID" value="PNS20322.1"/>
    <property type="molecule type" value="Genomic_DNA"/>
</dbReference>
<evidence type="ECO:0000256" key="1">
    <source>
        <dbReference type="SAM" id="MobiDB-lite"/>
    </source>
</evidence>
<organism evidence="3 4">
    <name type="scientific">Sphaceloma murrayae</name>
    <dbReference type="NCBI Taxonomy" id="2082308"/>
    <lineage>
        <taxon>Eukaryota</taxon>
        <taxon>Fungi</taxon>
        <taxon>Dikarya</taxon>
        <taxon>Ascomycota</taxon>
        <taxon>Pezizomycotina</taxon>
        <taxon>Dothideomycetes</taxon>
        <taxon>Dothideomycetidae</taxon>
        <taxon>Myriangiales</taxon>
        <taxon>Elsinoaceae</taxon>
        <taxon>Sphaceloma</taxon>
    </lineage>
</organism>
<gene>
    <name evidence="3" type="ORF">CAC42_5772</name>
</gene>
<dbReference type="PANTHER" id="PTHR47843:SF5">
    <property type="entry name" value="BTB_POZ DOMAIN PROTEIN"/>
    <property type="match status" value="1"/>
</dbReference>
<dbReference type="Pfam" id="PF00651">
    <property type="entry name" value="BTB"/>
    <property type="match status" value="1"/>
</dbReference>
<feature type="region of interest" description="Disordered" evidence="1">
    <location>
        <begin position="109"/>
        <end position="162"/>
    </location>
</feature>
<evidence type="ECO:0000313" key="3">
    <source>
        <dbReference type="EMBL" id="PNS20322.1"/>
    </source>
</evidence>
<dbReference type="CDD" id="cd18186">
    <property type="entry name" value="BTB_POZ_ZBTB_KLHL-like"/>
    <property type="match status" value="1"/>
</dbReference>
<feature type="compositionally biased region" description="Acidic residues" evidence="1">
    <location>
        <begin position="151"/>
        <end position="161"/>
    </location>
</feature>